<keyword evidence="2" id="KW-0560">Oxidoreductase</keyword>
<dbReference type="Proteomes" id="UP000198825">
    <property type="component" value="Chromosome I"/>
</dbReference>
<dbReference type="AlphaFoldDB" id="A0A1H2MQK0"/>
<comment type="similarity">
    <text evidence="1 2">Belongs to the cytochrome P450 family.</text>
</comment>
<keyword evidence="2" id="KW-0479">Metal-binding</keyword>
<evidence type="ECO:0000256" key="1">
    <source>
        <dbReference type="ARBA" id="ARBA00010617"/>
    </source>
</evidence>
<dbReference type="GO" id="GO:0020037">
    <property type="term" value="F:heme binding"/>
    <property type="evidence" value="ECO:0007669"/>
    <property type="project" value="InterPro"/>
</dbReference>
<dbReference type="EMBL" id="LT629799">
    <property type="protein sequence ID" value="SDU95364.1"/>
    <property type="molecule type" value="Genomic_DNA"/>
</dbReference>
<dbReference type="STRING" id="546874.SAMN04488544_2506"/>
<proteinExistence type="inferred from homology"/>
<dbReference type="CDD" id="cd00302">
    <property type="entry name" value="cytochrome_P450"/>
    <property type="match status" value="1"/>
</dbReference>
<dbReference type="GO" id="GO:0016705">
    <property type="term" value="F:oxidoreductase activity, acting on paired donors, with incorporation or reduction of molecular oxygen"/>
    <property type="evidence" value="ECO:0007669"/>
    <property type="project" value="InterPro"/>
</dbReference>
<dbReference type="Gene3D" id="1.10.630.10">
    <property type="entry name" value="Cytochrome P450"/>
    <property type="match status" value="1"/>
</dbReference>
<dbReference type="PANTHER" id="PTHR46696:SF1">
    <property type="entry name" value="CYTOCHROME P450 YJIB-RELATED"/>
    <property type="match status" value="1"/>
</dbReference>
<evidence type="ECO:0000313" key="4">
    <source>
        <dbReference type="EMBL" id="SDU95364.1"/>
    </source>
</evidence>
<evidence type="ECO:0000256" key="3">
    <source>
        <dbReference type="SAM" id="MobiDB-lite"/>
    </source>
</evidence>
<evidence type="ECO:0000256" key="2">
    <source>
        <dbReference type="RuleBase" id="RU000461"/>
    </source>
</evidence>
<keyword evidence="2" id="KW-0503">Monooxygenase</keyword>
<evidence type="ECO:0000313" key="5">
    <source>
        <dbReference type="Proteomes" id="UP000198825"/>
    </source>
</evidence>
<dbReference type="InterPro" id="IPR036396">
    <property type="entry name" value="Cyt_P450_sf"/>
</dbReference>
<dbReference type="PRINTS" id="PR00359">
    <property type="entry name" value="BP450"/>
</dbReference>
<dbReference type="Pfam" id="PF00067">
    <property type="entry name" value="p450"/>
    <property type="match status" value="1"/>
</dbReference>
<dbReference type="InterPro" id="IPR002397">
    <property type="entry name" value="Cyt_P450_B"/>
</dbReference>
<dbReference type="GO" id="GO:0005506">
    <property type="term" value="F:iron ion binding"/>
    <property type="evidence" value="ECO:0007669"/>
    <property type="project" value="InterPro"/>
</dbReference>
<protein>
    <submittedName>
        <fullName evidence="4">Cytochrome P450</fullName>
    </submittedName>
</protein>
<feature type="compositionally biased region" description="Polar residues" evidence="3">
    <location>
        <begin position="1"/>
        <end position="13"/>
    </location>
</feature>
<reference evidence="5" key="1">
    <citation type="submission" date="2016-10" db="EMBL/GenBank/DDBJ databases">
        <authorList>
            <person name="Varghese N."/>
            <person name="Submissions S."/>
        </authorList>
    </citation>
    <scope>NUCLEOTIDE SEQUENCE [LARGE SCALE GENOMIC DNA]</scope>
    <source>
        <strain evidence="5">DSM 21743</strain>
    </source>
</reference>
<dbReference type="InterPro" id="IPR001128">
    <property type="entry name" value="Cyt_P450"/>
</dbReference>
<keyword evidence="5" id="KW-1185">Reference proteome</keyword>
<keyword evidence="2" id="KW-0408">Iron</keyword>
<name>A0A1H2MQK0_9ACTN</name>
<gene>
    <name evidence="4" type="ORF">SAMN04488544_2506</name>
</gene>
<keyword evidence="2" id="KW-0349">Heme</keyword>
<accession>A0A1H2MQK0</accession>
<dbReference type="PROSITE" id="PS00086">
    <property type="entry name" value="CYTOCHROME_P450"/>
    <property type="match status" value="1"/>
</dbReference>
<organism evidence="4 5">
    <name type="scientific">Microlunatus sagamiharensis</name>
    <dbReference type="NCBI Taxonomy" id="546874"/>
    <lineage>
        <taxon>Bacteria</taxon>
        <taxon>Bacillati</taxon>
        <taxon>Actinomycetota</taxon>
        <taxon>Actinomycetes</taxon>
        <taxon>Propionibacteriales</taxon>
        <taxon>Propionibacteriaceae</taxon>
        <taxon>Microlunatus</taxon>
    </lineage>
</organism>
<feature type="region of interest" description="Disordered" evidence="3">
    <location>
        <begin position="1"/>
        <end position="24"/>
    </location>
</feature>
<dbReference type="PANTHER" id="PTHR46696">
    <property type="entry name" value="P450, PUTATIVE (EUROFUNG)-RELATED"/>
    <property type="match status" value="1"/>
</dbReference>
<dbReference type="SUPFAM" id="SSF48264">
    <property type="entry name" value="Cytochrome P450"/>
    <property type="match status" value="1"/>
</dbReference>
<dbReference type="RefSeq" id="WP_091074803.1">
    <property type="nucleotide sequence ID" value="NZ_LT629799.1"/>
</dbReference>
<dbReference type="OrthoDB" id="54272at2"/>
<sequence>MAPQTPSSPSAGGSTLLFGGRRTGREDDALVPRLERRTGAAGERWVVRSFAAARTVLRAEGSVRQAGFLPDGGELPDTMHRPILYQEGAEHRSQRSATARHFAPKVTEGYRAMMERLADRLVARLDRGRPVAISDLSLHMAVQVAARVLGLTSSPPGLARRLEALFRTGAVDEQGPRLLARARSYGRALGPLAFHVLDVYPAILARRIRPREDVISDLVGRGYSAPAVLTEAITFGAAGMATTREFISVAAWHLLDDDDLRTRYLAGSEAERMGVLAEILRLEPVVGHLYRRTTAPVTVSDGDETVELAPGTLVDLDIRAINADAEVLGEQPLRVGVFRDLPRGVPDAVMSFGDGNHRCPGNAIALLESDVFLTRLLAQDLVVVSPPQLAWNALIESYELRGFLVRRR</sequence>
<dbReference type="GO" id="GO:0004497">
    <property type="term" value="F:monooxygenase activity"/>
    <property type="evidence" value="ECO:0007669"/>
    <property type="project" value="UniProtKB-KW"/>
</dbReference>
<dbReference type="InterPro" id="IPR017972">
    <property type="entry name" value="Cyt_P450_CS"/>
</dbReference>